<comment type="caution">
    <text evidence="1">The sequence shown here is derived from an EMBL/GenBank/DDBJ whole genome shotgun (WGS) entry which is preliminary data.</text>
</comment>
<dbReference type="InterPro" id="IPR006522">
    <property type="entry name" value="Phage_virion_morphogenesis"/>
</dbReference>
<dbReference type="NCBIfam" id="TIGR01635">
    <property type="entry name" value="tail_comp_S"/>
    <property type="match status" value="1"/>
</dbReference>
<evidence type="ECO:0000313" key="2">
    <source>
        <dbReference type="Proteomes" id="UP000285523"/>
    </source>
</evidence>
<proteinExistence type="predicted"/>
<evidence type="ECO:0000313" key="1">
    <source>
        <dbReference type="EMBL" id="RJF70870.1"/>
    </source>
</evidence>
<dbReference type="Proteomes" id="UP000285523">
    <property type="component" value="Unassembled WGS sequence"/>
</dbReference>
<dbReference type="Pfam" id="PF05069">
    <property type="entry name" value="Phage_tail_S"/>
    <property type="match status" value="1"/>
</dbReference>
<protein>
    <submittedName>
        <fullName evidence="1">Phage virion morphogenesis protein</fullName>
    </submittedName>
</protein>
<accession>A0A418V428</accession>
<name>A0A418V428_RHOPL</name>
<reference evidence="1 2" key="1">
    <citation type="submission" date="2018-09" db="EMBL/GenBank/DDBJ databases">
        <title>Draft genome sequence of Rhodopseudomonas palustris 2.1.18.</title>
        <authorList>
            <person name="Robertson S.L."/>
            <person name="Meyer T.E."/>
            <person name="Kyndt J.A."/>
        </authorList>
    </citation>
    <scope>NUCLEOTIDE SEQUENCE [LARGE SCALE GENOMIC DNA]</scope>
    <source>
        <strain evidence="1 2">2.1.18</strain>
    </source>
</reference>
<dbReference type="RefSeq" id="WP_119857315.1">
    <property type="nucleotide sequence ID" value="NZ_QYYD01000014.1"/>
</dbReference>
<gene>
    <name evidence="1" type="ORF">D4Q52_14670</name>
</gene>
<sequence length="187" mass="20317">MSGASFRVELIETEAALAELGGYVARARDPQGLFEQIGMSLVTSTQHRFETSVAPTGSPWPPSLRVQHEGGLTLVLTARLMRSISYVAKATGVEVGSNVVYAAIHQFGGDIHQQPRTAVLHFKTNKRTGQSRFAPPSKADRARKAEIGARTVHMPARPFLGLDDEDTREILRLADDWIGGEQTGAPQ</sequence>
<dbReference type="AlphaFoldDB" id="A0A418V428"/>
<dbReference type="EMBL" id="QYYD01000014">
    <property type="protein sequence ID" value="RJF70870.1"/>
    <property type="molecule type" value="Genomic_DNA"/>
</dbReference>
<dbReference type="OrthoDB" id="2081253at2"/>
<organism evidence="1 2">
    <name type="scientific">Rhodopseudomonas palustris</name>
    <dbReference type="NCBI Taxonomy" id="1076"/>
    <lineage>
        <taxon>Bacteria</taxon>
        <taxon>Pseudomonadati</taxon>
        <taxon>Pseudomonadota</taxon>
        <taxon>Alphaproteobacteria</taxon>
        <taxon>Hyphomicrobiales</taxon>
        <taxon>Nitrobacteraceae</taxon>
        <taxon>Rhodopseudomonas</taxon>
    </lineage>
</organism>